<dbReference type="Proteomes" id="UP000008561">
    <property type="component" value="Chromosome"/>
</dbReference>
<sequence>MKNRCVVSVSWLVAVCGMAVAGLFFSPALARSAAGGDTAVTVNVVGTGVETQDTDAAAAKREAIDNGLSLAVDEVMRRVVTQEILAANFADLDAAARAVEGQAILTYQVLADARREDVCRVLVRASVSTDQLRRQVLRAGVLPDRENMPGVMLLLLDADNDGPAVAANQAMTDSLLKRGFRPVAGSESLLAGESGQAGADMAPARFVSLGREMGVDFVVTGHVAATPPVRTGRESKTGWQGTINARVVSTDTGREVFSLATEVMPPDEETLFFDKAMVQAAAGARAAAGLSPAMAVAWDRQQVQTRSFDVTVRGVGYLAQLGSFRSAVESLAPVKRVQIREMKIDEALVVVQAMGGAEALAGAIGAIRADGFYVQVLDVVENRMTVEIISDGH</sequence>
<dbReference type="RefSeq" id="WP_012176642.1">
    <property type="nucleotide sequence ID" value="NC_009943.1"/>
</dbReference>
<dbReference type="HOGENOM" id="CLU_701557_0_0_7"/>
<feature type="chain" id="PRO_5002734804" description="Flagellar assembly protein T N-terminal domain-containing protein" evidence="1">
    <location>
        <begin position="31"/>
        <end position="393"/>
    </location>
</feature>
<protein>
    <recommendedName>
        <fullName evidence="4">Flagellar assembly protein T N-terminal domain-containing protein</fullName>
    </recommendedName>
</protein>
<dbReference type="EMBL" id="CP000859">
    <property type="protein sequence ID" value="ABW69032.1"/>
    <property type="molecule type" value="Genomic_DNA"/>
</dbReference>
<dbReference type="STRING" id="96561.Dole_3229"/>
<keyword evidence="1" id="KW-0732">Signal</keyword>
<dbReference type="KEGG" id="dol:Dole_3229"/>
<gene>
    <name evidence="2" type="ordered locus">Dole_3229</name>
</gene>
<evidence type="ECO:0000256" key="1">
    <source>
        <dbReference type="SAM" id="SignalP"/>
    </source>
</evidence>
<evidence type="ECO:0008006" key="4">
    <source>
        <dbReference type="Google" id="ProtNLM"/>
    </source>
</evidence>
<evidence type="ECO:0000313" key="2">
    <source>
        <dbReference type="EMBL" id="ABW69032.1"/>
    </source>
</evidence>
<evidence type="ECO:0000313" key="3">
    <source>
        <dbReference type="Proteomes" id="UP000008561"/>
    </source>
</evidence>
<feature type="signal peptide" evidence="1">
    <location>
        <begin position="1"/>
        <end position="30"/>
    </location>
</feature>
<dbReference type="AlphaFoldDB" id="A9A0B3"/>
<name>A9A0B3_DESOH</name>
<dbReference type="Gene3D" id="3.40.50.10610">
    <property type="entry name" value="ABC-type transport auxiliary lipoprotein component"/>
    <property type="match status" value="1"/>
</dbReference>
<reference evidence="2 3" key="1">
    <citation type="submission" date="2007-10" db="EMBL/GenBank/DDBJ databases">
        <title>Complete sequence of Desulfococcus oleovorans Hxd3.</title>
        <authorList>
            <consortium name="US DOE Joint Genome Institute"/>
            <person name="Copeland A."/>
            <person name="Lucas S."/>
            <person name="Lapidus A."/>
            <person name="Barry K."/>
            <person name="Glavina del Rio T."/>
            <person name="Dalin E."/>
            <person name="Tice H."/>
            <person name="Pitluck S."/>
            <person name="Kiss H."/>
            <person name="Brettin T."/>
            <person name="Bruce D."/>
            <person name="Detter J.C."/>
            <person name="Han C."/>
            <person name="Schmutz J."/>
            <person name="Larimer F."/>
            <person name="Land M."/>
            <person name="Hauser L."/>
            <person name="Kyrpides N."/>
            <person name="Kim E."/>
            <person name="Wawrik B."/>
            <person name="Richardson P."/>
        </authorList>
    </citation>
    <scope>NUCLEOTIDE SEQUENCE [LARGE SCALE GENOMIC DNA]</scope>
    <source>
        <strain evidence="3">DSM 6200 / JCM 39069 / Hxd3</strain>
    </source>
</reference>
<proteinExistence type="predicted"/>
<keyword evidence="3" id="KW-1185">Reference proteome</keyword>
<organism evidence="2 3">
    <name type="scientific">Desulfosudis oleivorans (strain DSM 6200 / JCM 39069 / Hxd3)</name>
    <name type="common">Desulfococcus oleovorans</name>
    <dbReference type="NCBI Taxonomy" id="96561"/>
    <lineage>
        <taxon>Bacteria</taxon>
        <taxon>Pseudomonadati</taxon>
        <taxon>Thermodesulfobacteriota</taxon>
        <taxon>Desulfobacteria</taxon>
        <taxon>Desulfobacterales</taxon>
        <taxon>Desulfosudaceae</taxon>
        <taxon>Desulfosudis</taxon>
    </lineage>
</organism>
<accession>A9A0B3</accession>